<name>A0A433P5A5_9FUNG</name>
<dbReference type="InterPro" id="IPR013905">
    <property type="entry name" value="Lgl_C_dom"/>
</dbReference>
<dbReference type="Proteomes" id="UP000274822">
    <property type="component" value="Unassembled WGS sequence"/>
</dbReference>
<gene>
    <name evidence="3" type="ORF">BC938DRAFT_478539</name>
</gene>
<organism evidence="3 4">
    <name type="scientific">Jimgerdemannia flammicorona</name>
    <dbReference type="NCBI Taxonomy" id="994334"/>
    <lineage>
        <taxon>Eukaryota</taxon>
        <taxon>Fungi</taxon>
        <taxon>Fungi incertae sedis</taxon>
        <taxon>Mucoromycota</taxon>
        <taxon>Mucoromycotina</taxon>
        <taxon>Endogonomycetes</taxon>
        <taxon>Endogonales</taxon>
        <taxon>Endogonaceae</taxon>
        <taxon>Jimgerdemannia</taxon>
    </lineage>
</organism>
<evidence type="ECO:0000313" key="3">
    <source>
        <dbReference type="EMBL" id="RUS12708.1"/>
    </source>
</evidence>
<sequence length="165" mass="18435">MSDSFFYFQFVRHHKLTIPLRTTTSPYGESIQLINPARQLPERPTIANTSRSWFASVFTSETLSVKELDEIVGGPNRPPPRLTHHGGGHHGGGHHGGGEASGSGAEDGKQFGGAFDELKQKMNERGERLNELDAKFADMNAASGDFLKSIREYNERQAQKKWYEF</sequence>
<dbReference type="EMBL" id="RBNJ01033219">
    <property type="protein sequence ID" value="RUS12708.1"/>
    <property type="molecule type" value="Genomic_DNA"/>
</dbReference>
<evidence type="ECO:0000313" key="4">
    <source>
        <dbReference type="Proteomes" id="UP000274822"/>
    </source>
</evidence>
<dbReference type="Gene3D" id="1.20.5.110">
    <property type="match status" value="1"/>
</dbReference>
<dbReference type="CDD" id="cd15873">
    <property type="entry name" value="R-SNARE_STXBP5_6"/>
    <property type="match status" value="1"/>
</dbReference>
<feature type="compositionally biased region" description="Basic residues" evidence="1">
    <location>
        <begin position="82"/>
        <end position="93"/>
    </location>
</feature>
<protein>
    <recommendedName>
        <fullName evidence="2">Lethal giant larvae (Lgl)-like C-terminal domain-containing protein</fullName>
    </recommendedName>
</protein>
<proteinExistence type="predicted"/>
<accession>A0A433P5A5</accession>
<feature type="domain" description="Lethal giant larvae (Lgl)-like C-terminal" evidence="2">
    <location>
        <begin position="28"/>
        <end position="81"/>
    </location>
</feature>
<comment type="caution">
    <text evidence="3">The sequence shown here is derived from an EMBL/GenBank/DDBJ whole genome shotgun (WGS) entry which is preliminary data.</text>
</comment>
<evidence type="ECO:0000259" key="2">
    <source>
        <dbReference type="Pfam" id="PF08596"/>
    </source>
</evidence>
<dbReference type="Pfam" id="PF08596">
    <property type="entry name" value="Lgl_C"/>
    <property type="match status" value="1"/>
</dbReference>
<keyword evidence="4" id="KW-1185">Reference proteome</keyword>
<reference evidence="3 4" key="1">
    <citation type="journal article" date="2018" name="New Phytol.">
        <title>Phylogenomics of Endogonaceae and evolution of mycorrhizas within Mucoromycota.</title>
        <authorList>
            <person name="Chang Y."/>
            <person name="Desiro A."/>
            <person name="Na H."/>
            <person name="Sandor L."/>
            <person name="Lipzen A."/>
            <person name="Clum A."/>
            <person name="Barry K."/>
            <person name="Grigoriev I.V."/>
            <person name="Martin F.M."/>
            <person name="Stajich J.E."/>
            <person name="Smith M.E."/>
            <person name="Bonito G."/>
            <person name="Spatafora J.W."/>
        </authorList>
    </citation>
    <scope>NUCLEOTIDE SEQUENCE [LARGE SCALE GENOMIC DNA]</scope>
    <source>
        <strain evidence="3 4">AD002</strain>
    </source>
</reference>
<feature type="region of interest" description="Disordered" evidence="1">
    <location>
        <begin position="71"/>
        <end position="111"/>
    </location>
</feature>
<evidence type="ECO:0000256" key="1">
    <source>
        <dbReference type="SAM" id="MobiDB-lite"/>
    </source>
</evidence>
<dbReference type="AlphaFoldDB" id="A0A433P5A5"/>